<dbReference type="PRINTS" id="PR01806">
    <property type="entry name" value="VIRFACTRMVIN"/>
</dbReference>
<dbReference type="HAMAP" id="MF_02078">
    <property type="entry name" value="MurJ_MviN"/>
    <property type="match status" value="1"/>
</dbReference>
<keyword evidence="10 11" id="KW-0813">Transport</keyword>
<gene>
    <name evidence="12" type="primary">mviN</name>
    <name evidence="10" type="synonym">murJ</name>
    <name evidence="12" type="ORF">CDV26_02540</name>
</gene>
<feature type="transmembrane region" description="Helical" evidence="10">
    <location>
        <begin position="234"/>
        <end position="266"/>
    </location>
</feature>
<evidence type="ECO:0000256" key="6">
    <source>
        <dbReference type="ARBA" id="ARBA00022989"/>
    </source>
</evidence>
<dbReference type="Pfam" id="PF03023">
    <property type="entry name" value="MurJ"/>
    <property type="match status" value="1"/>
</dbReference>
<feature type="transmembrane region" description="Helical" evidence="10">
    <location>
        <begin position="482"/>
        <end position="506"/>
    </location>
</feature>
<evidence type="ECO:0000256" key="2">
    <source>
        <dbReference type="ARBA" id="ARBA00022475"/>
    </source>
</evidence>
<proteinExistence type="inferred from homology"/>
<evidence type="ECO:0000256" key="10">
    <source>
        <dbReference type="HAMAP-Rule" id="MF_02078"/>
    </source>
</evidence>
<dbReference type="InterPro" id="IPR004268">
    <property type="entry name" value="MurJ"/>
</dbReference>
<feature type="transmembrane region" description="Helical" evidence="10">
    <location>
        <begin position="346"/>
        <end position="368"/>
    </location>
</feature>
<evidence type="ECO:0000256" key="1">
    <source>
        <dbReference type="ARBA" id="ARBA00004651"/>
    </source>
</evidence>
<keyword evidence="6 10" id="KW-1133">Transmembrane helix</keyword>
<evidence type="ECO:0000313" key="13">
    <source>
        <dbReference type="Proteomes" id="UP000249910"/>
    </source>
</evidence>
<feature type="transmembrane region" description="Helical" evidence="10">
    <location>
        <begin position="32"/>
        <end position="48"/>
    </location>
</feature>
<evidence type="ECO:0000256" key="9">
    <source>
        <dbReference type="ARBA" id="ARBA00061532"/>
    </source>
</evidence>
<evidence type="ECO:0000256" key="8">
    <source>
        <dbReference type="ARBA" id="ARBA00060041"/>
    </source>
</evidence>
<feature type="transmembrane region" description="Helical" evidence="10">
    <location>
        <begin position="380"/>
        <end position="404"/>
    </location>
</feature>
<dbReference type="Proteomes" id="UP000249910">
    <property type="component" value="Chromosome"/>
</dbReference>
<keyword evidence="3 10" id="KW-0812">Transmembrane</keyword>
<dbReference type="InterPro" id="IPR051050">
    <property type="entry name" value="Lipid_II_flippase_MurJ/MviN"/>
</dbReference>
<dbReference type="EMBL" id="CP022132">
    <property type="protein sequence ID" value="ASG67424.1"/>
    <property type="molecule type" value="Genomic_DNA"/>
</dbReference>
<evidence type="ECO:0000256" key="3">
    <source>
        <dbReference type="ARBA" id="ARBA00022692"/>
    </source>
</evidence>
<keyword evidence="5 10" id="KW-0573">Peptidoglycan synthesis</keyword>
<evidence type="ECO:0000256" key="7">
    <source>
        <dbReference type="ARBA" id="ARBA00023136"/>
    </source>
</evidence>
<organism evidence="12 13">
    <name type="scientific">Francisella halioticida</name>
    <dbReference type="NCBI Taxonomy" id="549298"/>
    <lineage>
        <taxon>Bacteria</taxon>
        <taxon>Pseudomonadati</taxon>
        <taxon>Pseudomonadota</taxon>
        <taxon>Gammaproteobacteria</taxon>
        <taxon>Thiotrichales</taxon>
        <taxon>Francisellaceae</taxon>
        <taxon>Francisella</taxon>
    </lineage>
</organism>
<name>A0ABN5AUV7_9GAMM</name>
<reference evidence="12 13" key="1">
    <citation type="submission" date="2017-06" db="EMBL/GenBank/DDBJ databases">
        <title>Complete genome of Francisella halioticida.</title>
        <authorList>
            <person name="Sjodin A."/>
        </authorList>
    </citation>
    <scope>NUCLEOTIDE SEQUENCE [LARGE SCALE GENOMIC DNA]</scope>
    <source>
        <strain evidence="12 13">DSM 23729</strain>
    </source>
</reference>
<dbReference type="NCBIfam" id="TIGR01695">
    <property type="entry name" value="murJ_mviN"/>
    <property type="match status" value="1"/>
</dbReference>
<comment type="pathway">
    <text evidence="10">Cell wall biogenesis; peptidoglycan biosynthesis.</text>
</comment>
<evidence type="ECO:0000313" key="12">
    <source>
        <dbReference type="EMBL" id="ASG67424.1"/>
    </source>
</evidence>
<feature type="transmembrane region" description="Helical" evidence="10">
    <location>
        <begin position="80"/>
        <end position="107"/>
    </location>
</feature>
<protein>
    <recommendedName>
        <fullName evidence="10">Probable lipid II flippase MurJ</fullName>
    </recommendedName>
</protein>
<accession>A0ABN5AUV7</accession>
<evidence type="ECO:0000256" key="11">
    <source>
        <dbReference type="PIRNR" id="PIRNR002869"/>
    </source>
</evidence>
<keyword evidence="7 10" id="KW-0472">Membrane</keyword>
<dbReference type="PANTHER" id="PTHR47019:SF1">
    <property type="entry name" value="LIPID II FLIPPASE MURJ"/>
    <property type="match status" value="1"/>
</dbReference>
<feature type="transmembrane region" description="Helical" evidence="10">
    <location>
        <begin position="303"/>
        <end position="326"/>
    </location>
</feature>
<comment type="similarity">
    <text evidence="9 10 11">Belongs to the MurJ/MviN family.</text>
</comment>
<dbReference type="PIRSF" id="PIRSF002869">
    <property type="entry name" value="MviN"/>
    <property type="match status" value="1"/>
</dbReference>
<comment type="subcellular location">
    <subcellularLocation>
        <location evidence="10">Cell inner membrane</location>
        <topology evidence="10">Multi-pass membrane protein</topology>
    </subcellularLocation>
    <subcellularLocation>
        <location evidence="1">Cell membrane</location>
        <topology evidence="1">Multi-pass membrane protein</topology>
    </subcellularLocation>
</comment>
<feature type="transmembrane region" description="Helical" evidence="10">
    <location>
        <begin position="410"/>
        <end position="430"/>
    </location>
</feature>
<evidence type="ECO:0000256" key="5">
    <source>
        <dbReference type="ARBA" id="ARBA00022984"/>
    </source>
</evidence>
<keyword evidence="13" id="KW-1185">Reference proteome</keyword>
<comment type="function">
    <text evidence="8 10 11">Involved in peptidoglycan biosynthesis. Transports lipid-linked peptidoglycan precursors from the inner to the outer leaflet of the cytoplasmic membrane.</text>
</comment>
<feature type="transmembrane region" description="Helical" evidence="10">
    <location>
        <begin position="442"/>
        <end position="462"/>
    </location>
</feature>
<dbReference type="PANTHER" id="PTHR47019">
    <property type="entry name" value="LIPID II FLIPPASE MURJ"/>
    <property type="match status" value="1"/>
</dbReference>
<keyword evidence="10 11" id="KW-0961">Cell wall biogenesis/degradation</keyword>
<dbReference type="RefSeq" id="WP_088771967.1">
    <property type="nucleotide sequence ID" value="NZ_AP023082.1"/>
</dbReference>
<feature type="transmembrane region" description="Helical" evidence="10">
    <location>
        <begin position="127"/>
        <end position="148"/>
    </location>
</feature>
<feature type="transmembrane region" description="Helical" evidence="10">
    <location>
        <begin position="272"/>
        <end position="291"/>
    </location>
</feature>
<feature type="transmembrane region" description="Helical" evidence="10">
    <location>
        <begin position="155"/>
        <end position="174"/>
    </location>
</feature>
<evidence type="ECO:0000256" key="4">
    <source>
        <dbReference type="ARBA" id="ARBA00022960"/>
    </source>
</evidence>
<sequence length="517" mass="58701">MKKFFSNNLIVSFFLLLSKILGFVRDLLLASFFGSSFGLQAFLIAFRFPEFIRKVTSSGALTQIVNPYLKTRIRSSDKKFIVTILYFIGILMLMMTLIAILFSNLWTDIYAYGFIDKSNSYKLIKDMFVVMIPYIFFNSIMGFIAAILNSYSRYLISSFLPMILNIVMIIGIIVSPNFNIPIYSIAYSVLVAGVIQLSVGFCALYKLTGNLIINKDVILLKDIRSRIFLKKLPVAFFGTAILQINSLIETFFASFLISGSLAWLYYADRVNQFLYGVFGTAIAIVMIPYLMNCKANKDKFIKTLAWIIKLILLITIPAIVGLFILAKPIVITLFYYGQFSFGDVEFTYLAMLGYLLSLFCFVIVRVVISALYVQNRTSIVFYISLGCLILSIVLDSVVVCFLANDEYAFMYLAFASSAVSLINLFIQLLILSEFSFKNFCKVYLPFTILLRIFIASLFMIMVLKLFNLSDRYWIALSMFGRLKSICLIVFSGFVAYISVIASLGIFRSLKVIDYNTP</sequence>
<keyword evidence="4 10" id="KW-0133">Cell shape</keyword>
<keyword evidence="2 10" id="KW-1003">Cell membrane</keyword>
<feature type="transmembrane region" description="Helical" evidence="10">
    <location>
        <begin position="180"/>
        <end position="205"/>
    </location>
</feature>
<keyword evidence="10" id="KW-0997">Cell inner membrane</keyword>